<dbReference type="EMBL" id="MCFD01000020">
    <property type="protein sequence ID" value="ORX65868.1"/>
    <property type="molecule type" value="Genomic_DNA"/>
</dbReference>
<dbReference type="SUPFAM" id="SSF51735">
    <property type="entry name" value="NAD(P)-binding Rossmann-fold domains"/>
    <property type="match status" value="1"/>
</dbReference>
<name>A0A1Y1VX36_9FUNG</name>
<dbReference type="Gene3D" id="3.10.129.10">
    <property type="entry name" value="Hotdog Thioesterase"/>
    <property type="match status" value="2"/>
</dbReference>
<dbReference type="InterPro" id="IPR001227">
    <property type="entry name" value="Ac_transferase_dom_sf"/>
</dbReference>
<evidence type="ECO:0000256" key="2">
    <source>
        <dbReference type="ARBA" id="ARBA00022553"/>
    </source>
</evidence>
<dbReference type="Pfam" id="PF00109">
    <property type="entry name" value="ketoacyl-synt"/>
    <property type="match status" value="1"/>
</dbReference>
<dbReference type="SUPFAM" id="SSF54637">
    <property type="entry name" value="Thioesterase/thiol ester dehydrase-isomerase"/>
    <property type="match status" value="1"/>
</dbReference>
<dbReference type="Pfam" id="PF02801">
    <property type="entry name" value="Ketoacyl-synt_C"/>
    <property type="match status" value="1"/>
</dbReference>
<dbReference type="InterPro" id="IPR040899">
    <property type="entry name" value="Fas_alpha_ACP"/>
</dbReference>
<feature type="domain" description="Carrier" evidence="5">
    <location>
        <begin position="1751"/>
        <end position="1838"/>
    </location>
</feature>
<dbReference type="GO" id="GO:0004318">
    <property type="term" value="F:enoyl-[acyl-carrier-protein] reductase (NADH) activity"/>
    <property type="evidence" value="ECO:0007669"/>
    <property type="project" value="InterPro"/>
</dbReference>
<dbReference type="GeneID" id="63802464"/>
<dbReference type="InterPro" id="IPR040883">
    <property type="entry name" value="FAS_meander"/>
</dbReference>
<dbReference type="Pfam" id="PF17951">
    <property type="entry name" value="FAS_meander"/>
    <property type="match status" value="1"/>
</dbReference>
<accession>A0A1Y1VX36</accession>
<dbReference type="PRINTS" id="PR01483">
    <property type="entry name" value="FASYNTHASE"/>
</dbReference>
<dbReference type="InterPro" id="IPR016039">
    <property type="entry name" value="Thiolase-like"/>
</dbReference>
<dbReference type="Gene3D" id="3.40.366.10">
    <property type="entry name" value="Malonyl-Coenzyme A Acyl Carrier Protein, domain 2"/>
    <property type="match status" value="1"/>
</dbReference>
<organism evidence="7 8">
    <name type="scientific">Linderina pennispora</name>
    <dbReference type="NCBI Taxonomy" id="61395"/>
    <lineage>
        <taxon>Eukaryota</taxon>
        <taxon>Fungi</taxon>
        <taxon>Fungi incertae sedis</taxon>
        <taxon>Zoopagomycota</taxon>
        <taxon>Kickxellomycotina</taxon>
        <taxon>Kickxellomycetes</taxon>
        <taxon>Kickxellales</taxon>
        <taxon>Kickxellaceae</taxon>
        <taxon>Linderina</taxon>
    </lineage>
</organism>
<evidence type="ECO:0000256" key="1">
    <source>
        <dbReference type="ARBA" id="ARBA00022450"/>
    </source>
</evidence>
<dbReference type="PROSITE" id="PS52004">
    <property type="entry name" value="KS3_2"/>
    <property type="match status" value="1"/>
</dbReference>
<evidence type="ECO:0000259" key="5">
    <source>
        <dbReference type="PROSITE" id="PS50075"/>
    </source>
</evidence>
<dbReference type="InterPro" id="IPR003965">
    <property type="entry name" value="Fatty_acid_synthase"/>
</dbReference>
<dbReference type="GO" id="GO:0005835">
    <property type="term" value="C:fatty acid synthase complex"/>
    <property type="evidence" value="ECO:0007669"/>
    <property type="project" value="InterPro"/>
</dbReference>
<dbReference type="Pfam" id="PF08354">
    <property type="entry name" value="Fas1-AflB-like_hel"/>
    <property type="match status" value="1"/>
</dbReference>
<evidence type="ECO:0000313" key="7">
    <source>
        <dbReference type="EMBL" id="ORX65868.1"/>
    </source>
</evidence>
<dbReference type="Pfam" id="PF22235">
    <property type="entry name" value="FAS1_thioest_ins"/>
    <property type="match status" value="1"/>
</dbReference>
<dbReference type="PANTHER" id="PTHR10982:SF21">
    <property type="entry name" value="FATTY ACID SYNTHASE SUBUNIT BETA"/>
    <property type="match status" value="1"/>
</dbReference>
<dbReference type="GO" id="GO:0019171">
    <property type="term" value="F:(3R)-hydroxyacyl-[acyl-carrier-protein] dehydratase activity"/>
    <property type="evidence" value="ECO:0007669"/>
    <property type="project" value="InterPro"/>
</dbReference>
<keyword evidence="1" id="KW-0596">Phosphopantetheine</keyword>
<evidence type="ECO:0000256" key="3">
    <source>
        <dbReference type="ARBA" id="ARBA00022679"/>
    </source>
</evidence>
<evidence type="ECO:0000256" key="4">
    <source>
        <dbReference type="RuleBase" id="RU003694"/>
    </source>
</evidence>
<dbReference type="Gene3D" id="1.20.930.70">
    <property type="match status" value="1"/>
</dbReference>
<dbReference type="SMART" id="SM00827">
    <property type="entry name" value="PKS_AT"/>
    <property type="match status" value="1"/>
</dbReference>
<dbReference type="Gene3D" id="3.20.20.70">
    <property type="entry name" value="Aldolase class I"/>
    <property type="match status" value="2"/>
</dbReference>
<reference evidence="7 8" key="1">
    <citation type="submission" date="2016-07" db="EMBL/GenBank/DDBJ databases">
        <title>Pervasive Adenine N6-methylation of Active Genes in Fungi.</title>
        <authorList>
            <consortium name="DOE Joint Genome Institute"/>
            <person name="Mondo S.J."/>
            <person name="Dannebaum R.O."/>
            <person name="Kuo R.C."/>
            <person name="Labutti K."/>
            <person name="Haridas S."/>
            <person name="Kuo A."/>
            <person name="Salamov A."/>
            <person name="Ahrendt S.R."/>
            <person name="Lipzen A."/>
            <person name="Sullivan W."/>
            <person name="Andreopoulos W.B."/>
            <person name="Clum A."/>
            <person name="Lindquist E."/>
            <person name="Daum C."/>
            <person name="Ramamoorthy G.K."/>
            <person name="Gryganskyi A."/>
            <person name="Culley D."/>
            <person name="Magnuson J.K."/>
            <person name="James T.Y."/>
            <person name="O'Malley M.A."/>
            <person name="Stajich J.E."/>
            <person name="Spatafora J.W."/>
            <person name="Visel A."/>
            <person name="Grigoriev I.V."/>
        </authorList>
    </citation>
    <scope>NUCLEOTIDE SEQUENCE [LARGE SCALE GENOMIC DNA]</scope>
    <source>
        <strain evidence="7 8">ATCC 12442</strain>
    </source>
</reference>
<evidence type="ECO:0000259" key="6">
    <source>
        <dbReference type="PROSITE" id="PS52004"/>
    </source>
</evidence>
<sequence>MSPCTITLEGISIEVPAHCQDDAKVLASKYICDRSASEMEALASFVSFCSAENLDVAIAAFEHLHKSHCLTDNIHVVVQQHNLSQQQARVVIKGYYSVWNELESRNMLPEVPRPALFSKAHAAAVAIFGGQGGTDTYLGEGMWMLDVYRPILVDFVETMSRWITTPATRPSAQYLALTPVSIVTVAFAQLMHLMVLYKTLRLSPGELSQSFKGATGPLPGTCIRYISFYDSSKKALGILMVAAAKNQLCTPSYVLSTETVAEFASQEGKPSPMVSIRGIPRPLLESLIAKCNQHSTQQSDNVYLAIVNGYDNFVVTGRTTAVVQFVRMVRACCANPDDDPVAYPTLTAQASRVNQLFEHQSCWSLRAPAGIDWLSMVSSADATHFVDFSPGGFSVFSRLTQSIVEGKGATIISAGSLTADPKSRFGSKADLFRSELDRLRFALDGRICIDSPLARILGLPPVILAEASPPVSDDRFVAEASNAGYHAELCGSYMYREKAFRERVHGVHALLTPGHGFAVNIDYANQKQWSFQYPEILRMRRDGVPITGLTISGGVPSVDTGSAIIRDLQKSGDSDMFRSTRTQHLVSVKSSRLPSPAQEFPDSSSSVAEEALPYYTGEWSLQFDCARMPVDGVIPLSSQPTTSAPSLVHDVRVIKDLDQLVVLAPDADGGVVELQDMTYMEVVDRLVELMYTRHQSQWLDFSHRNLVGRFLRRVEDRFAESVNMRIFQRYGHIDDPAEAVEELAFTLCNAEDSDYLVEICKRAGTRPVPFIPAFGEDLWVWIMNEDDSAAGSSSFAGDSESWTKFVRGRQALGLNTEMTWAHTQDMANSIKAVLVDQIIQSQYDGDISSVPYVEYIGLDIASAPPVSSVTSAINPSELTYVLPAEKAQLPSADSWLSTLAGPEKSWLSALLTASDIIRGTRCARNAIRQILRPLPGHSVKITLDNGFPSRLEVFDPQGMADVSISIDKSRAITATIFHRIFENTFELELVYRYEPTLPISPIVEIGDGRLERIQSIIVAALKLGADIPDIEAVDVSLDAVPVKCEPYAVTEGLVRRLCNSVPNMPDSYMRHSDGTQLAPMDVLFYATWPGFAAIQMSPALHDGALDNVHLYNRFSLSEGAQLLHVGDIVDSDIRVTSLENTPIGRKVTLVSRLFRDGAQFATIESAVLSRNVFADYSQTFKVVDEPASRVTLVTAEDVAVLRSKEWFVFLKSPEDEPLSAGQTLEFSMKSVYRYKSDRLFSPDGLRCHVADIDYMNCDIAGNPVTEYLKQAATHAEDTALFDHEGFPICMEDSTCNSAVDAPSDNWRSAMACGPRRRQGRMFERFAANGDPNRVRSYQADFVGMVLPGDQLDTKLLHVGMKRGLMLVAGKTLNQHGDLVLTLHSRGGAAQVGVYIHWPRERSLLGWGMDLYNSSAVARKCLESCRHTHACQWQEGVTDKDKLPISNSHIRWQDDAACSGDHKEGRPTTFTSLPMACLTPRCSLSRYRQLCRWRRLLTCAHTGVVQEDAQFAGHSLGEIGSLAAMAEIVSVEDAVDIALYRGLLLHASVERDRPRTLASVLAETIAGVALESGKGTTVIPGVDVPSHSSQLVSSVDSFRGVLVQRIPARCLAISLEFIQSVYDICKSDAIHSILKSWNDSKYEESSARAQLAHTLLIELLAFQFASSNTLFKYSAITRLVEIGPNGSLCRMARQTLTPEYGVRREVEVLHVGNDKDEVYFLGDPESTDPATADDMLEKPVTESKLQPSVAAQSIEDAPLQVAHILLSVVGQKLRKSVLDIPLSKSVKELVAGKSTLQNEIVGIMQKEFGKSFPDNVAEKPLQDVANSLGSIVSSLGKHSTAAIQRLFAAKIPSAFSQAKARAYLKSTYGLGRGRQDAVLLVATTLEPAKRLEDEAVAKPWLDDVVHKYSTLSGLVLSRESAHAITPHGHASTVVDSRELEALKNTQSRLALRQMQPACREHCERLLEQTKEMEHIRGDIGDDFIQKTKPLFSSLKARRYNSYWNWARQDALQWIYDILSGKEDADQETVSKRLHMLRNRSTSGLMKMLDGIIATLTGSTDPLSVKALDVAETMRSECKAHLTTDPTYRELSRSLQPHTHITQKGEVIYSEHPREDERDIVDYVRNVQTNKVLGGPDVFLFGRELGEPWTYNKDLSAIFFDELESVATEGLTFKGKVALVTGCGKNSIGSGLVEGLLSGGARVIATTSSFNMKSIRFFEEMYRKFGARGSELVLVPFNQASVQDVEQLIEFIYGKEGLASDIDFVAPFAAFPEHGKDMTSVDSSSELTIRILLSNFYRMFGQIKAAKIKYDHTFYPTRLTRGLLATTACMARRKAALHTLYNRWYTESWADYLSITGGDIGWTRSTNMTFGSGNVFADMEKIGWRTFSREEMAFNVLGLLTPTMVELAHTSPVYGNFNGSVLRDHRVREIHAGIRMAIAGKRAERKAVLSALSGDEFVELQEDAGTLEHFLHTHPLAKHRANSPKVKSYEQLAHLRDLEGMVDLDRVVVVTGFGEVGPFGNSALRWEREAFGEFSIEGCIELAWIMGLVKHISGKHPTTGEDYIGWVDAQTLEPVHDADVKANYEEQILAHTGIRVLEKDMCESGDPYQKNFVSELQVDQDLEPFETTEEEAANYKRSHGKRVDVWANPDGSWSVKLLKGAIILVPKALRYTRSVAAQLPTGWDPVRLGLPQSLVDQMDPVNIYAVVATVEALVRSGITDPYEIYQYFHVSEVGHSIGSCLGGATSLLDVFRTRWSDKTMNTETLLEATINTTSAWINVLLLSASGPLKPTVGACATAAMALDIAVESIMNGKAKMMVAGAVDAYSQETAYELARIEMGAPIYGIISLTTTATDKSIRNFTAPGQGILTMGRENHGSGNSPLLDIGFRRQMFNGQMAYIESVAAEGERTGRPIPQDELLRLKREAQNTWSNGFYKNNPSISPLRGALAMWGLGPNDIGMTSFHGTSTTLNDKNESEVISKLMKQLGREPGLPVPSGHPKAVAAQFMMNGLLQAMNSGIIPGNENADNIDAEFEQFEYLVYPSRSYNVPIIKAAILTTFGLSQASGGALVIHPDYLFATLTKDELERYHRKNTRRTTKSQRYLLDTLAGRHTLVQVKEAPPYTPEQETEVYLDSLSRANALYGHLVAHTTAVPDVDMSAEPGYGKPGANKSPATAYTMEVASGF</sequence>
<dbReference type="InterPro" id="IPR014030">
    <property type="entry name" value="Ketoacyl_synth_N"/>
</dbReference>
<proteinExistence type="inferred from homology"/>
<dbReference type="GO" id="GO:0008897">
    <property type="term" value="F:holo-[acyl-carrier-protein] synthase activity"/>
    <property type="evidence" value="ECO:0007669"/>
    <property type="project" value="InterPro"/>
</dbReference>
<dbReference type="InterPro" id="IPR036291">
    <property type="entry name" value="NAD(P)-bd_dom_sf"/>
</dbReference>
<dbReference type="InterPro" id="IPR014043">
    <property type="entry name" value="Acyl_transferase_dom"/>
</dbReference>
<dbReference type="PROSITE" id="PS00606">
    <property type="entry name" value="KS3_1"/>
    <property type="match status" value="1"/>
</dbReference>
<dbReference type="OrthoDB" id="4251012at2759"/>
<dbReference type="InterPro" id="IPR041550">
    <property type="entry name" value="FASI_helical"/>
</dbReference>
<dbReference type="InterPro" id="IPR009081">
    <property type="entry name" value="PP-bd_ACP"/>
</dbReference>
<dbReference type="InterPro" id="IPR013565">
    <property type="entry name" value="Fas1/AflB-like_central"/>
</dbReference>
<dbReference type="PROSITE" id="PS50075">
    <property type="entry name" value="CARRIER"/>
    <property type="match status" value="1"/>
</dbReference>
<comment type="caution">
    <text evidence="7">The sequence shown here is derived from an EMBL/GenBank/DDBJ whole genome shotgun (WGS) entry which is preliminary data.</text>
</comment>
<dbReference type="GO" id="GO:0004315">
    <property type="term" value="F:3-oxoacyl-[acyl-carrier-protein] synthase activity"/>
    <property type="evidence" value="ECO:0007669"/>
    <property type="project" value="InterPro"/>
</dbReference>
<dbReference type="Pfam" id="PF18325">
    <property type="entry name" value="Fas_alpha_ACP"/>
    <property type="match status" value="1"/>
</dbReference>
<dbReference type="InterPro" id="IPR013785">
    <property type="entry name" value="Aldolase_TIM"/>
</dbReference>
<dbReference type="SUPFAM" id="SSF52151">
    <property type="entry name" value="FabD/lysophospholipase-like"/>
    <property type="match status" value="1"/>
</dbReference>
<dbReference type="InterPro" id="IPR050830">
    <property type="entry name" value="Fungal_FAS"/>
</dbReference>
<keyword evidence="8" id="KW-1185">Reference proteome</keyword>
<dbReference type="Gene3D" id="3.30.70.3320">
    <property type="match status" value="1"/>
</dbReference>
<dbReference type="GO" id="GO:0006633">
    <property type="term" value="P:fatty acid biosynthetic process"/>
    <property type="evidence" value="ECO:0007669"/>
    <property type="project" value="InterPro"/>
</dbReference>
<dbReference type="SUPFAM" id="SSF53901">
    <property type="entry name" value="Thiolase-like"/>
    <property type="match status" value="2"/>
</dbReference>
<dbReference type="Gene3D" id="3.40.47.10">
    <property type="match status" value="2"/>
</dbReference>
<dbReference type="Proteomes" id="UP000193922">
    <property type="component" value="Unassembled WGS sequence"/>
</dbReference>
<comment type="similarity">
    <text evidence="4">Belongs to the thiolase-like superfamily. Beta-ketoacyl-ACP synthases family.</text>
</comment>
<dbReference type="RefSeq" id="XP_040739951.1">
    <property type="nucleotide sequence ID" value="XM_040885816.1"/>
</dbReference>
<gene>
    <name evidence="7" type="ORF">DL89DRAFT_260720</name>
</gene>
<dbReference type="InterPro" id="IPR020841">
    <property type="entry name" value="PKS_Beta-ketoAc_synthase_dom"/>
</dbReference>
<dbReference type="InterPro" id="IPR016035">
    <property type="entry name" value="Acyl_Trfase/lysoPLipase"/>
</dbReference>
<dbReference type="Gene3D" id="3.90.25.70">
    <property type="match status" value="1"/>
</dbReference>
<dbReference type="Pfam" id="PF18314">
    <property type="entry name" value="FAS_I_H"/>
    <property type="match status" value="1"/>
</dbReference>
<keyword evidence="2" id="KW-0597">Phosphoprotein</keyword>
<dbReference type="InterPro" id="IPR047224">
    <property type="entry name" value="FAS_alpha_su_C"/>
</dbReference>
<feature type="domain" description="Ketosynthase family 3 (KS3)" evidence="6">
    <location>
        <begin position="2608"/>
        <end position="3069"/>
    </location>
</feature>
<keyword evidence="3 4" id="KW-0808">Transferase</keyword>
<dbReference type="STRING" id="61395.A0A1Y1VX36"/>
<dbReference type="Gene3D" id="3.30.1120.100">
    <property type="match status" value="1"/>
</dbReference>
<evidence type="ECO:0000313" key="8">
    <source>
        <dbReference type="Proteomes" id="UP000193922"/>
    </source>
</evidence>
<dbReference type="PANTHER" id="PTHR10982">
    <property type="entry name" value="MALONYL COA-ACYL CARRIER PROTEIN TRANSACYLASE"/>
    <property type="match status" value="1"/>
</dbReference>
<dbReference type="InterPro" id="IPR018201">
    <property type="entry name" value="Ketoacyl_synth_AS"/>
</dbReference>
<dbReference type="GO" id="GO:0004312">
    <property type="term" value="F:fatty acid synthase activity"/>
    <property type="evidence" value="ECO:0007669"/>
    <property type="project" value="InterPro"/>
</dbReference>
<dbReference type="Gene3D" id="3.30.70.2490">
    <property type="match status" value="1"/>
</dbReference>
<dbReference type="CDD" id="cd00828">
    <property type="entry name" value="elong_cond_enzymes"/>
    <property type="match status" value="1"/>
</dbReference>
<dbReference type="Gene3D" id="3.40.50.720">
    <property type="entry name" value="NAD(P)-binding Rossmann-like Domain"/>
    <property type="match status" value="2"/>
</dbReference>
<dbReference type="InterPro" id="IPR014031">
    <property type="entry name" value="Ketoacyl_synth_C"/>
</dbReference>
<dbReference type="InterPro" id="IPR029069">
    <property type="entry name" value="HotDog_dom_sf"/>
</dbReference>
<protein>
    <submittedName>
        <fullName evidence="7">Uncharacterized protein</fullName>
    </submittedName>
</protein>